<evidence type="ECO:0000256" key="3">
    <source>
        <dbReference type="SAM" id="SignalP"/>
    </source>
</evidence>
<dbReference type="SUPFAM" id="SSF89372">
    <property type="entry name" value="Fucose-specific lectin"/>
    <property type="match status" value="1"/>
</dbReference>
<dbReference type="Pfam" id="PF00112">
    <property type="entry name" value="Peptidase_C1"/>
    <property type="match status" value="1"/>
</dbReference>
<evidence type="ECO:0000313" key="6">
    <source>
        <dbReference type="Proteomes" id="UP001303647"/>
    </source>
</evidence>
<dbReference type="AlphaFoldDB" id="A0AAN7CQS1"/>
<gene>
    <name evidence="5" type="ORF">C7999DRAFT_15699</name>
</gene>
<dbReference type="Proteomes" id="UP001303647">
    <property type="component" value="Unassembled WGS sequence"/>
</dbReference>
<protein>
    <submittedName>
        <fullName evidence="5">Protease</fullName>
    </submittedName>
</protein>
<reference evidence="5" key="1">
    <citation type="journal article" date="2023" name="Mol. Phylogenet. Evol.">
        <title>Genome-scale phylogeny and comparative genomics of the fungal order Sordariales.</title>
        <authorList>
            <person name="Hensen N."/>
            <person name="Bonometti L."/>
            <person name="Westerberg I."/>
            <person name="Brannstrom I.O."/>
            <person name="Guillou S."/>
            <person name="Cros-Aarteil S."/>
            <person name="Calhoun S."/>
            <person name="Haridas S."/>
            <person name="Kuo A."/>
            <person name="Mondo S."/>
            <person name="Pangilinan J."/>
            <person name="Riley R."/>
            <person name="LaButti K."/>
            <person name="Andreopoulos B."/>
            <person name="Lipzen A."/>
            <person name="Chen C."/>
            <person name="Yan M."/>
            <person name="Daum C."/>
            <person name="Ng V."/>
            <person name="Clum A."/>
            <person name="Steindorff A."/>
            <person name="Ohm R.A."/>
            <person name="Martin F."/>
            <person name="Silar P."/>
            <person name="Natvig D.O."/>
            <person name="Lalanne C."/>
            <person name="Gautier V."/>
            <person name="Ament-Velasquez S.L."/>
            <person name="Kruys A."/>
            <person name="Hutchinson M.I."/>
            <person name="Powell A.J."/>
            <person name="Barry K."/>
            <person name="Miller A.N."/>
            <person name="Grigoriev I.V."/>
            <person name="Debuchy R."/>
            <person name="Gladieux P."/>
            <person name="Hiltunen Thoren M."/>
            <person name="Johannesson H."/>
        </authorList>
    </citation>
    <scope>NUCLEOTIDE SEQUENCE</scope>
    <source>
        <strain evidence="5">CBS 359.72</strain>
    </source>
</reference>
<reference evidence="5" key="2">
    <citation type="submission" date="2023-05" db="EMBL/GenBank/DDBJ databases">
        <authorList>
            <consortium name="Lawrence Berkeley National Laboratory"/>
            <person name="Steindorff A."/>
            <person name="Hensen N."/>
            <person name="Bonometti L."/>
            <person name="Westerberg I."/>
            <person name="Brannstrom I.O."/>
            <person name="Guillou S."/>
            <person name="Cros-Aarteil S."/>
            <person name="Calhoun S."/>
            <person name="Haridas S."/>
            <person name="Kuo A."/>
            <person name="Mondo S."/>
            <person name="Pangilinan J."/>
            <person name="Riley R."/>
            <person name="Labutti K."/>
            <person name="Andreopoulos B."/>
            <person name="Lipzen A."/>
            <person name="Chen C."/>
            <person name="Yanf M."/>
            <person name="Daum C."/>
            <person name="Ng V."/>
            <person name="Clum A."/>
            <person name="Ohm R."/>
            <person name="Martin F."/>
            <person name="Silar P."/>
            <person name="Natvig D."/>
            <person name="Lalanne C."/>
            <person name="Gautier V."/>
            <person name="Ament-Velasquez S.L."/>
            <person name="Kruys A."/>
            <person name="Hutchinson M.I."/>
            <person name="Powell A.J."/>
            <person name="Barry K."/>
            <person name="Miller A.N."/>
            <person name="Grigoriev I.V."/>
            <person name="Debuchy R."/>
            <person name="Gladieux P."/>
            <person name="Thoren M.H."/>
            <person name="Johannesson H."/>
        </authorList>
    </citation>
    <scope>NUCLEOTIDE SEQUENCE</scope>
    <source>
        <strain evidence="5">CBS 359.72</strain>
    </source>
</reference>
<keyword evidence="5" id="KW-0378">Hydrolase</keyword>
<sequence>MGWPWETSLTILLASGAIANPLRPRQIPWPEPVPASSIGPLDWSSIPPSSYYSSRQSNSNRVASVKASDSSPPPSVDWRNRNGQNYITTAQDQGGCNSCWAFAVTALIESMVRIEHGVWSKRSEADVHDGVGAACESVGNAEETLAWVAGQGPEFVSDPSLPRPGIADWACDPYEATPHGYEHCDDRSGRATHIPYYQALGLVQDQKKWLDEYGPIIATFVLYKDFGSWKPTEGENGGVYKWDGVAEEDGNHLAVVVGYDDEKQAWLMKNSWGQGWGDNGFVYFAYGEANIDSWTKYGLVNVNPDPWTRRRHQSGSMLQSGNGEMHRNFELLINEADGSGFAHVSRDGNTTEWSKVVEISEGSSSSNSLVGQPAIVGTSFNRDFHAVSLDQNQAVQQWAYSQSAKQWSHVSTVDSAKIDGFPGLAQSDGSQLVMVVKHADGTLNEWQQAPNSTTWTLSNPPIASAIAQSGPAVVQSNVGFNLYDHQSTSRGNIYTVAVRDDGRLQLFWRAGGNAAPWSAGEVFGSGIPLDTPPVMIQDYASGTANETSVGGFQLVVAAADGSVQHWERNNDDLHARAPAEGTQGKWQLVEETTPSDTGVKHVWALLQGSFNGRLHMITENADGRLSYWEHDGKWFEVEKLLAPSNSAWSRSDPVTGG</sequence>
<dbReference type="SUPFAM" id="SSF54001">
    <property type="entry name" value="Cysteine proteinases"/>
    <property type="match status" value="1"/>
</dbReference>
<keyword evidence="6" id="KW-1185">Reference proteome</keyword>
<feature type="chain" id="PRO_5042855763" evidence="3">
    <location>
        <begin position="20"/>
        <end position="657"/>
    </location>
</feature>
<dbReference type="GO" id="GO:0006508">
    <property type="term" value="P:proteolysis"/>
    <property type="evidence" value="ECO:0007669"/>
    <property type="project" value="UniProtKB-KW"/>
</dbReference>
<accession>A0AAN7CQS1</accession>
<feature type="signal peptide" evidence="3">
    <location>
        <begin position="1"/>
        <end position="19"/>
    </location>
</feature>
<dbReference type="SMART" id="SM00645">
    <property type="entry name" value="Pept_C1"/>
    <property type="match status" value="1"/>
</dbReference>
<evidence type="ECO:0000256" key="2">
    <source>
        <dbReference type="SAM" id="MobiDB-lite"/>
    </source>
</evidence>
<dbReference type="InterPro" id="IPR000668">
    <property type="entry name" value="Peptidase_C1A_C"/>
</dbReference>
<dbReference type="PANTHER" id="PTHR12411">
    <property type="entry name" value="CYSTEINE PROTEASE FAMILY C1-RELATED"/>
    <property type="match status" value="1"/>
</dbReference>
<comment type="caution">
    <text evidence="5">The sequence shown here is derived from an EMBL/GenBank/DDBJ whole genome shotgun (WGS) entry which is preliminary data.</text>
</comment>
<feature type="region of interest" description="Disordered" evidence="2">
    <location>
        <begin position="62"/>
        <end position="82"/>
    </location>
</feature>
<evidence type="ECO:0000259" key="4">
    <source>
        <dbReference type="SMART" id="SM00645"/>
    </source>
</evidence>
<keyword evidence="5" id="KW-0645">Protease</keyword>
<organism evidence="5 6">
    <name type="scientific">Corynascus novoguineensis</name>
    <dbReference type="NCBI Taxonomy" id="1126955"/>
    <lineage>
        <taxon>Eukaryota</taxon>
        <taxon>Fungi</taxon>
        <taxon>Dikarya</taxon>
        <taxon>Ascomycota</taxon>
        <taxon>Pezizomycotina</taxon>
        <taxon>Sordariomycetes</taxon>
        <taxon>Sordariomycetidae</taxon>
        <taxon>Sordariales</taxon>
        <taxon>Chaetomiaceae</taxon>
        <taxon>Corynascus</taxon>
    </lineage>
</organism>
<comment type="similarity">
    <text evidence="1">Belongs to the peptidase C1 family.</text>
</comment>
<dbReference type="InterPro" id="IPR038765">
    <property type="entry name" value="Papain-like_cys_pep_sf"/>
</dbReference>
<name>A0AAN7CQS1_9PEZI</name>
<evidence type="ECO:0000256" key="1">
    <source>
        <dbReference type="ARBA" id="ARBA00008455"/>
    </source>
</evidence>
<dbReference type="Gene3D" id="3.90.70.10">
    <property type="entry name" value="Cysteine proteinases"/>
    <property type="match status" value="1"/>
</dbReference>
<dbReference type="InterPro" id="IPR013128">
    <property type="entry name" value="Peptidase_C1A"/>
</dbReference>
<feature type="domain" description="Peptidase C1A papain C-terminal" evidence="4">
    <location>
        <begin position="72"/>
        <end position="299"/>
    </location>
</feature>
<dbReference type="EMBL" id="MU857681">
    <property type="protein sequence ID" value="KAK4246131.1"/>
    <property type="molecule type" value="Genomic_DNA"/>
</dbReference>
<evidence type="ECO:0000313" key="5">
    <source>
        <dbReference type="EMBL" id="KAK4246131.1"/>
    </source>
</evidence>
<dbReference type="GO" id="GO:0008234">
    <property type="term" value="F:cysteine-type peptidase activity"/>
    <property type="evidence" value="ECO:0007669"/>
    <property type="project" value="InterPro"/>
</dbReference>
<proteinExistence type="inferred from homology"/>
<keyword evidence="3" id="KW-0732">Signal</keyword>